<name>A0A343VRS3_9MYCO</name>
<gene>
    <name evidence="3" type="ORF">B5P44_p00305</name>
</gene>
<keyword evidence="2" id="KW-0812">Transmembrane</keyword>
<evidence type="ECO:0000256" key="1">
    <source>
        <dbReference type="SAM" id="MobiDB-lite"/>
    </source>
</evidence>
<proteinExistence type="predicted"/>
<feature type="region of interest" description="Disordered" evidence="1">
    <location>
        <begin position="51"/>
        <end position="112"/>
    </location>
</feature>
<geneLocation type="plasmid" evidence="3">
    <name>pCBMA213_1</name>
</geneLocation>
<reference evidence="3" key="1">
    <citation type="journal article" date="2018" name="Front. Microbiol.">
        <title>Beyond the Limits: tRNA Array Units in Mycobacterium Genomes.</title>
        <authorList>
            <person name="Morgado S.M."/>
            <person name="Vicente A.C."/>
        </authorList>
    </citation>
    <scope>NUCLEOTIDE SEQUENCE</scope>
    <source>
        <strain evidence="3">CBMA 213</strain>
        <plasmid evidence="3">pCBMA213_1</plasmid>
    </source>
</reference>
<evidence type="ECO:0000256" key="2">
    <source>
        <dbReference type="SAM" id="Phobius"/>
    </source>
</evidence>
<evidence type="ECO:0000313" key="3">
    <source>
        <dbReference type="EMBL" id="AVN58597.1"/>
    </source>
</evidence>
<sequence length="372" mass="39348">MNRGGLRPWRRGLESPTGERRAIAILAGQAHKPGGLKWGKNSLALIGGRALNSQPAGPDPAGIDGPTQWISRDQLSPGPVPGAPPPMGGPWPPAGPPPVPGGPPPAPGGFGVPPRKRRGRAIASVVAVIVAVVVGIAVGLGFLPNRTFHSVPRPSVPDPAAEGFVYRFLPMAIMPDLDALENARIWRVTSVEPPLGPLPSSVLTTPPICSLEYWPYSAELWGKAMTTGLQAYTNLPEGHSNDEQWHFKLFVGVAVFRTSADALATVAKLTDSVNGCTMTYTDGNRSNSNQAVPAQYTVNHRESSGANGLTWEHESNNTTVAGDSEFPMSTGYAYRVVANLAVLAQYIAIVPKDEPTKAVDLLIANANARNHK</sequence>
<feature type="transmembrane region" description="Helical" evidence="2">
    <location>
        <begin position="121"/>
        <end position="143"/>
    </location>
</feature>
<dbReference type="EMBL" id="MF600313">
    <property type="protein sequence ID" value="AVN58597.1"/>
    <property type="molecule type" value="Genomic_DNA"/>
</dbReference>
<keyword evidence="2" id="KW-1133">Transmembrane helix</keyword>
<keyword evidence="2" id="KW-0472">Membrane</keyword>
<feature type="compositionally biased region" description="Pro residues" evidence="1">
    <location>
        <begin position="78"/>
        <end position="107"/>
    </location>
</feature>
<dbReference type="Gene3D" id="3.40.1000.70">
    <property type="entry name" value="PknH-like extracellular domain"/>
    <property type="match status" value="1"/>
</dbReference>
<dbReference type="AlphaFoldDB" id="A0A343VRS3"/>
<feature type="compositionally biased region" description="Low complexity" evidence="1">
    <location>
        <begin position="55"/>
        <end position="66"/>
    </location>
</feature>
<protein>
    <submittedName>
        <fullName evidence="3">Uncharacterized protein</fullName>
    </submittedName>
</protein>
<organism evidence="3">
    <name type="scientific">Mycolicibacterium sp. CBMA 213</name>
    <dbReference type="NCBI Taxonomy" id="1968788"/>
    <lineage>
        <taxon>Bacteria</taxon>
        <taxon>Bacillati</taxon>
        <taxon>Actinomycetota</taxon>
        <taxon>Actinomycetes</taxon>
        <taxon>Mycobacteriales</taxon>
        <taxon>Mycobacteriaceae</taxon>
        <taxon>Mycolicibacterium</taxon>
    </lineage>
</organism>
<accession>A0A343VRS3</accession>
<dbReference type="InterPro" id="IPR038232">
    <property type="entry name" value="PknH-like_Extracell_sf"/>
</dbReference>
<keyword evidence="3" id="KW-0614">Plasmid</keyword>